<reference evidence="3" key="1">
    <citation type="submission" date="2023-06" db="EMBL/GenBank/DDBJ databases">
        <title>Genome-scale phylogeny and comparative genomics of the fungal order Sordariales.</title>
        <authorList>
            <consortium name="Lawrence Berkeley National Laboratory"/>
            <person name="Hensen N."/>
            <person name="Bonometti L."/>
            <person name="Westerberg I."/>
            <person name="Brannstrom I.O."/>
            <person name="Guillou S."/>
            <person name="Cros-Aarteil S."/>
            <person name="Calhoun S."/>
            <person name="Haridas S."/>
            <person name="Kuo A."/>
            <person name="Mondo S."/>
            <person name="Pangilinan J."/>
            <person name="Riley R."/>
            <person name="LaButti K."/>
            <person name="Andreopoulos B."/>
            <person name="Lipzen A."/>
            <person name="Chen C."/>
            <person name="Yanf M."/>
            <person name="Daum C."/>
            <person name="Ng V."/>
            <person name="Clum A."/>
            <person name="Steindorff A."/>
            <person name="Ohm R."/>
            <person name="Martin F."/>
            <person name="Silar P."/>
            <person name="Natvig D."/>
            <person name="Lalanne C."/>
            <person name="Gautier V."/>
            <person name="Ament-velasquez S.L."/>
            <person name="Kruys A."/>
            <person name="Hutchinson M.I."/>
            <person name="Powell A.J."/>
            <person name="Barry K."/>
            <person name="Miller A.N."/>
            <person name="Grigoriev I.V."/>
            <person name="Debuchy R."/>
            <person name="Gladieux P."/>
            <person name="Thoren M.H."/>
            <person name="Johannesson H."/>
        </authorList>
    </citation>
    <scope>NUCLEOTIDE SEQUENCE</scope>
    <source>
        <strain evidence="3">SMH3187-1</strain>
    </source>
</reference>
<gene>
    <name evidence="3" type="ORF">B0T18DRAFT_290979</name>
</gene>
<dbReference type="EMBL" id="JAUKUD010000002">
    <property type="protein sequence ID" value="KAK0750726.1"/>
    <property type="molecule type" value="Genomic_DNA"/>
</dbReference>
<proteinExistence type="predicted"/>
<feature type="region of interest" description="Disordered" evidence="1">
    <location>
        <begin position="1"/>
        <end position="20"/>
    </location>
</feature>
<feature type="transmembrane region" description="Helical" evidence="2">
    <location>
        <begin position="26"/>
        <end position="44"/>
    </location>
</feature>
<accession>A0AA40F4H2</accession>
<feature type="non-terminal residue" evidence="3">
    <location>
        <position position="77"/>
    </location>
</feature>
<name>A0AA40F4H2_9PEZI</name>
<evidence type="ECO:0000256" key="2">
    <source>
        <dbReference type="SAM" id="Phobius"/>
    </source>
</evidence>
<keyword evidence="2" id="KW-0472">Membrane</keyword>
<evidence type="ECO:0000313" key="3">
    <source>
        <dbReference type="EMBL" id="KAK0750726.1"/>
    </source>
</evidence>
<evidence type="ECO:0000313" key="4">
    <source>
        <dbReference type="Proteomes" id="UP001172155"/>
    </source>
</evidence>
<comment type="caution">
    <text evidence="3">The sequence shown here is derived from an EMBL/GenBank/DDBJ whole genome shotgun (WGS) entry which is preliminary data.</text>
</comment>
<dbReference type="Proteomes" id="UP001172155">
    <property type="component" value="Unassembled WGS sequence"/>
</dbReference>
<keyword evidence="2" id="KW-1133">Transmembrane helix</keyword>
<sequence length="77" mass="8349">RDRSNDLGGPGGQELYPASSPLRRRYATTTAVGVFAACVAMAMAKLMQVTTRPDTVYVLVHDSGKGELDDVRRVPVR</sequence>
<feature type="non-terminal residue" evidence="3">
    <location>
        <position position="1"/>
    </location>
</feature>
<organism evidence="3 4">
    <name type="scientific">Schizothecium vesticola</name>
    <dbReference type="NCBI Taxonomy" id="314040"/>
    <lineage>
        <taxon>Eukaryota</taxon>
        <taxon>Fungi</taxon>
        <taxon>Dikarya</taxon>
        <taxon>Ascomycota</taxon>
        <taxon>Pezizomycotina</taxon>
        <taxon>Sordariomycetes</taxon>
        <taxon>Sordariomycetidae</taxon>
        <taxon>Sordariales</taxon>
        <taxon>Schizotheciaceae</taxon>
        <taxon>Schizothecium</taxon>
    </lineage>
</organism>
<keyword evidence="4" id="KW-1185">Reference proteome</keyword>
<keyword evidence="2" id="KW-0812">Transmembrane</keyword>
<dbReference type="AlphaFoldDB" id="A0AA40F4H2"/>
<evidence type="ECO:0000256" key="1">
    <source>
        <dbReference type="SAM" id="MobiDB-lite"/>
    </source>
</evidence>
<protein>
    <submittedName>
        <fullName evidence="3">Uncharacterized protein</fullName>
    </submittedName>
</protein>